<protein>
    <submittedName>
        <fullName evidence="8">Aromatic acid exporter family protein</fullName>
    </submittedName>
</protein>
<evidence type="ECO:0000256" key="7">
    <source>
        <dbReference type="SAM" id="Phobius"/>
    </source>
</evidence>
<feature type="coiled-coil region" evidence="6">
    <location>
        <begin position="168"/>
        <end position="195"/>
    </location>
</feature>
<dbReference type="EMBL" id="CP158367">
    <property type="protein sequence ID" value="XBX75542.1"/>
    <property type="molecule type" value="Genomic_DNA"/>
</dbReference>
<keyword evidence="3 7" id="KW-0812">Transmembrane</keyword>
<gene>
    <name evidence="8" type="ORF">PRVXT_000679</name>
</gene>
<proteinExistence type="predicted"/>
<feature type="transmembrane region" description="Helical" evidence="7">
    <location>
        <begin position="73"/>
        <end position="89"/>
    </location>
</feature>
<dbReference type="AlphaFoldDB" id="A0AAU7VNM1"/>
<organism evidence="8">
    <name type="scientific">Proteinivorax tanatarense</name>
    <dbReference type="NCBI Taxonomy" id="1260629"/>
    <lineage>
        <taxon>Bacteria</taxon>
        <taxon>Bacillati</taxon>
        <taxon>Bacillota</taxon>
        <taxon>Clostridia</taxon>
        <taxon>Eubacteriales</taxon>
        <taxon>Proteinivoracaceae</taxon>
        <taxon>Proteinivorax</taxon>
    </lineage>
</organism>
<evidence type="ECO:0000256" key="4">
    <source>
        <dbReference type="ARBA" id="ARBA00022989"/>
    </source>
</evidence>
<feature type="transmembrane region" description="Helical" evidence="7">
    <location>
        <begin position="49"/>
        <end position="68"/>
    </location>
</feature>
<keyword evidence="2" id="KW-1003">Cell membrane</keyword>
<dbReference type="PANTHER" id="PTHR30509">
    <property type="entry name" value="P-HYDROXYBENZOIC ACID EFFLUX PUMP SUBUNIT-RELATED"/>
    <property type="match status" value="1"/>
</dbReference>
<keyword evidence="6" id="KW-0175">Coiled coil</keyword>
<dbReference type="InterPro" id="IPR010343">
    <property type="entry name" value="ArAE_1"/>
</dbReference>
<feature type="transmembrane region" description="Helical" evidence="7">
    <location>
        <begin position="122"/>
        <end position="139"/>
    </location>
</feature>
<reference evidence="8" key="2">
    <citation type="submission" date="2024-06" db="EMBL/GenBank/DDBJ databases">
        <authorList>
            <person name="Petrova K.O."/>
            <person name="Toshchakov S.V."/>
            <person name="Boltjanskaja Y.V."/>
            <person name="Kevbrin V."/>
        </authorList>
    </citation>
    <scope>NUCLEOTIDE SEQUENCE</scope>
    <source>
        <strain evidence="8">Z-910T</strain>
    </source>
</reference>
<sequence>MRIIKTAMAVTVSVLVANLLNLDSPFFAAVAAAITMQGNIVDSFSMGKYRILGTIMGAIFGFVGSYFAQGNPLVTGIGILIIIYVANYLEWNKSITISSVVFLSIMLNQDEATSVYYSLNRVIDTFMGITVAVIINFTIRPQYSRDKVYDYSEDLIKKYKEIIKMLILNKNNLSLSGITEELDELENEFPSIEKEERIPIHPGEEHCDEDIDFDDTKRLLHKLNWNVVLLVDMGSGYKLDEDNAKMLRKIYKINICPKEKLNTDDIVFNYHLKIALEIVSKLSERFKVEGN</sequence>
<dbReference type="RefSeq" id="WP_350344286.1">
    <property type="nucleotide sequence ID" value="NZ_CP158367.1"/>
</dbReference>
<keyword evidence="5 7" id="KW-0472">Membrane</keyword>
<comment type="subcellular location">
    <subcellularLocation>
        <location evidence="1">Cell membrane</location>
        <topology evidence="1">Multi-pass membrane protein</topology>
    </subcellularLocation>
</comment>
<accession>A0AAU7VNM1</accession>
<evidence type="ECO:0000256" key="3">
    <source>
        <dbReference type="ARBA" id="ARBA00022692"/>
    </source>
</evidence>
<dbReference type="GO" id="GO:0005886">
    <property type="term" value="C:plasma membrane"/>
    <property type="evidence" value="ECO:0007669"/>
    <property type="project" value="UniProtKB-SubCell"/>
</dbReference>
<name>A0AAU7VNM1_9FIRM</name>
<evidence type="ECO:0000256" key="5">
    <source>
        <dbReference type="ARBA" id="ARBA00023136"/>
    </source>
</evidence>
<dbReference type="Pfam" id="PF06081">
    <property type="entry name" value="ArAE_1"/>
    <property type="match status" value="1"/>
</dbReference>
<evidence type="ECO:0000313" key="8">
    <source>
        <dbReference type="EMBL" id="XBX75542.1"/>
    </source>
</evidence>
<dbReference type="PANTHER" id="PTHR30509:SF9">
    <property type="entry name" value="MULTIDRUG RESISTANCE PROTEIN MDTO"/>
    <property type="match status" value="1"/>
</dbReference>
<evidence type="ECO:0000256" key="6">
    <source>
        <dbReference type="SAM" id="Coils"/>
    </source>
</evidence>
<reference evidence="8" key="1">
    <citation type="journal article" date="2013" name="Extremophiles">
        <title>Proteinivorax tanatarense gen. nov., sp. nov., an anaerobic, haloalkaliphilic, proteolytic bacterium isolated from a decaying algal bloom, and proposal of Proteinivoraceae fam. nov.</title>
        <authorList>
            <person name="Kevbrin V."/>
            <person name="Boltyanskaya Y."/>
            <person name="Zhilina T."/>
            <person name="Kolganova T."/>
            <person name="Lavrentjeva E."/>
            <person name="Kuznetsov B."/>
        </authorList>
    </citation>
    <scope>NUCLEOTIDE SEQUENCE</scope>
    <source>
        <strain evidence="8">Z-910T</strain>
    </source>
</reference>
<evidence type="ECO:0000256" key="2">
    <source>
        <dbReference type="ARBA" id="ARBA00022475"/>
    </source>
</evidence>
<keyword evidence="4 7" id="KW-1133">Transmembrane helix</keyword>
<evidence type="ECO:0000256" key="1">
    <source>
        <dbReference type="ARBA" id="ARBA00004651"/>
    </source>
</evidence>